<dbReference type="AlphaFoldDB" id="A0A1E5UDA5"/>
<sequence length="78" mass="9077">MKILFFIIAAFTLSSCAVAKIQDCPEEKIINKMPKVIDGNSETPNEYYIYKGQRREIKEFDAAWIEKNCPNIKVQEVY</sequence>
<feature type="signal peptide" evidence="1">
    <location>
        <begin position="1"/>
        <end position="19"/>
    </location>
</feature>
<dbReference type="RefSeq" id="WP_069799303.1">
    <property type="nucleotide sequence ID" value="NZ_CP034157.1"/>
</dbReference>
<feature type="chain" id="PRO_5009186834" description="Lipoprotein" evidence="1">
    <location>
        <begin position="20"/>
        <end position="78"/>
    </location>
</feature>
<evidence type="ECO:0000313" key="3">
    <source>
        <dbReference type="Proteomes" id="UP000095601"/>
    </source>
</evidence>
<organism evidence="2 3">
    <name type="scientific">Cloacibacterium normanense</name>
    <dbReference type="NCBI Taxonomy" id="237258"/>
    <lineage>
        <taxon>Bacteria</taxon>
        <taxon>Pseudomonadati</taxon>
        <taxon>Bacteroidota</taxon>
        <taxon>Flavobacteriia</taxon>
        <taxon>Flavobacteriales</taxon>
        <taxon>Weeksellaceae</taxon>
    </lineage>
</organism>
<protein>
    <recommendedName>
        <fullName evidence="4">Lipoprotein</fullName>
    </recommendedName>
</protein>
<evidence type="ECO:0000256" key="1">
    <source>
        <dbReference type="SAM" id="SignalP"/>
    </source>
</evidence>
<name>A0A1E5UDA5_9FLAO</name>
<comment type="caution">
    <text evidence="2">The sequence shown here is derived from an EMBL/GenBank/DDBJ whole genome shotgun (WGS) entry which is preliminary data.</text>
</comment>
<proteinExistence type="predicted"/>
<keyword evidence="3" id="KW-1185">Reference proteome</keyword>
<evidence type="ECO:0008006" key="4">
    <source>
        <dbReference type="Google" id="ProtNLM"/>
    </source>
</evidence>
<dbReference type="Proteomes" id="UP000095601">
    <property type="component" value="Unassembled WGS sequence"/>
</dbReference>
<evidence type="ECO:0000313" key="2">
    <source>
        <dbReference type="EMBL" id="OEL10914.1"/>
    </source>
</evidence>
<gene>
    <name evidence="2" type="ORF">BHF72_0109</name>
</gene>
<dbReference type="PROSITE" id="PS51257">
    <property type="entry name" value="PROKAR_LIPOPROTEIN"/>
    <property type="match status" value="1"/>
</dbReference>
<dbReference type="KEGG" id="cnr:EB819_05350"/>
<accession>A0A1E5UDA5</accession>
<keyword evidence="1" id="KW-0732">Signal</keyword>
<dbReference type="OrthoDB" id="712353at2"/>
<dbReference type="STRING" id="237258.SAMN04489756_107110"/>
<reference evidence="2 3" key="1">
    <citation type="submission" date="2016-09" db="EMBL/GenBank/DDBJ databases">
        <authorList>
            <person name="Capua I."/>
            <person name="De Benedictis P."/>
            <person name="Joannis T."/>
            <person name="Lombin L.H."/>
            <person name="Cattoli G."/>
        </authorList>
    </citation>
    <scope>NUCLEOTIDE SEQUENCE [LARGE SCALE GENOMIC DNA]</scope>
    <source>
        <strain evidence="2 3">NRS-1</strain>
    </source>
</reference>
<dbReference type="EMBL" id="MKGI01000071">
    <property type="protein sequence ID" value="OEL10914.1"/>
    <property type="molecule type" value="Genomic_DNA"/>
</dbReference>